<keyword evidence="7" id="KW-0175">Coiled coil</keyword>
<evidence type="ECO:0000256" key="7">
    <source>
        <dbReference type="SAM" id="Coils"/>
    </source>
</evidence>
<dbReference type="Pfam" id="PF01145">
    <property type="entry name" value="Band_7"/>
    <property type="match status" value="1"/>
</dbReference>
<comment type="subunit">
    <text evidence="6">HflC and HflK may interact to form a multimeric complex.</text>
</comment>
<evidence type="ECO:0000256" key="8">
    <source>
        <dbReference type="SAM" id="MobiDB-lite"/>
    </source>
</evidence>
<dbReference type="Proteomes" id="UP000196138">
    <property type="component" value="Chromosome"/>
</dbReference>
<keyword evidence="5" id="KW-0472">Membrane</keyword>
<feature type="region of interest" description="Disordered" evidence="8">
    <location>
        <begin position="410"/>
        <end position="457"/>
    </location>
</feature>
<dbReference type="InterPro" id="IPR050710">
    <property type="entry name" value="Band7/mec-2_domain"/>
</dbReference>
<comment type="similarity">
    <text evidence="2 6">Belongs to the band 7/mec-2 family. HflK subfamily.</text>
</comment>
<dbReference type="InterPro" id="IPR010201">
    <property type="entry name" value="HflK"/>
</dbReference>
<feature type="compositionally biased region" description="Gly residues" evidence="8">
    <location>
        <begin position="85"/>
        <end position="103"/>
    </location>
</feature>
<organism evidence="10 11">
    <name type="scientific">Comamonas serinivorans</name>
    <dbReference type="NCBI Taxonomy" id="1082851"/>
    <lineage>
        <taxon>Bacteria</taxon>
        <taxon>Pseudomonadati</taxon>
        <taxon>Pseudomonadota</taxon>
        <taxon>Betaproteobacteria</taxon>
        <taxon>Burkholderiales</taxon>
        <taxon>Comamonadaceae</taxon>
        <taxon>Comamonas</taxon>
    </lineage>
</organism>
<dbReference type="Gene3D" id="3.30.479.30">
    <property type="entry name" value="Band 7 domain"/>
    <property type="match status" value="1"/>
</dbReference>
<dbReference type="AlphaFoldDB" id="A0A1Y0EN48"/>
<reference evidence="10 11" key="1">
    <citation type="submission" date="2017-05" db="EMBL/GenBank/DDBJ databases">
        <authorList>
            <person name="Song R."/>
            <person name="Chenine A.L."/>
            <person name="Ruprecht R.M."/>
        </authorList>
    </citation>
    <scope>NUCLEOTIDE SEQUENCE [LARGE SCALE GENOMIC DNA]</scope>
    <source>
        <strain evidence="10 11">DSM 26136</strain>
    </source>
</reference>
<comment type="subcellular location">
    <subcellularLocation>
        <location evidence="1">Membrane</location>
        <topology evidence="1">Single-pass membrane protein</topology>
    </subcellularLocation>
</comment>
<dbReference type="OrthoDB" id="9779595at2"/>
<dbReference type="SMART" id="SM00244">
    <property type="entry name" value="PHB"/>
    <property type="match status" value="1"/>
</dbReference>
<evidence type="ECO:0000256" key="1">
    <source>
        <dbReference type="ARBA" id="ARBA00004167"/>
    </source>
</evidence>
<dbReference type="InterPro" id="IPR036013">
    <property type="entry name" value="Band_7/SPFH_dom_sf"/>
</dbReference>
<evidence type="ECO:0000313" key="11">
    <source>
        <dbReference type="Proteomes" id="UP000196138"/>
    </source>
</evidence>
<feature type="region of interest" description="Disordered" evidence="8">
    <location>
        <begin position="22"/>
        <end position="103"/>
    </location>
</feature>
<dbReference type="PANTHER" id="PTHR43327:SF2">
    <property type="entry name" value="MODULATOR OF FTSH PROTEASE HFLK"/>
    <property type="match status" value="1"/>
</dbReference>
<dbReference type="KEGG" id="cser:CCO03_09300"/>
<evidence type="ECO:0000256" key="2">
    <source>
        <dbReference type="ARBA" id="ARBA00006971"/>
    </source>
</evidence>
<dbReference type="GO" id="GO:0016020">
    <property type="term" value="C:membrane"/>
    <property type="evidence" value="ECO:0007669"/>
    <property type="project" value="UniProtKB-SubCell"/>
</dbReference>
<protein>
    <recommendedName>
        <fullName evidence="6">Protein HflK</fullName>
    </recommendedName>
</protein>
<evidence type="ECO:0000256" key="3">
    <source>
        <dbReference type="ARBA" id="ARBA00022692"/>
    </source>
</evidence>
<proteinExistence type="inferred from homology"/>
<dbReference type="SUPFAM" id="SSF117892">
    <property type="entry name" value="Band 7/SPFH domain"/>
    <property type="match status" value="1"/>
</dbReference>
<dbReference type="EMBL" id="CP021455">
    <property type="protein sequence ID" value="ARU04848.1"/>
    <property type="molecule type" value="Genomic_DNA"/>
</dbReference>
<evidence type="ECO:0000256" key="4">
    <source>
        <dbReference type="ARBA" id="ARBA00022989"/>
    </source>
</evidence>
<keyword evidence="3" id="KW-0812">Transmembrane</keyword>
<feature type="coiled-coil region" evidence="7">
    <location>
        <begin position="292"/>
        <end position="319"/>
    </location>
</feature>
<evidence type="ECO:0000313" key="10">
    <source>
        <dbReference type="EMBL" id="ARU04848.1"/>
    </source>
</evidence>
<keyword evidence="4" id="KW-1133">Transmembrane helix</keyword>
<gene>
    <name evidence="10" type="ORF">CCO03_09300</name>
</gene>
<accession>A0A1Y0EN48</accession>
<feature type="compositionally biased region" description="Pro residues" evidence="8">
    <location>
        <begin position="40"/>
        <end position="58"/>
    </location>
</feature>
<feature type="compositionally biased region" description="Basic and acidic residues" evidence="8">
    <location>
        <begin position="441"/>
        <end position="457"/>
    </location>
</feature>
<dbReference type="CDD" id="cd03404">
    <property type="entry name" value="SPFH_HflK"/>
    <property type="match status" value="1"/>
</dbReference>
<evidence type="ECO:0000256" key="5">
    <source>
        <dbReference type="ARBA" id="ARBA00023136"/>
    </source>
</evidence>
<feature type="domain" description="Band 7" evidence="9">
    <location>
        <begin position="125"/>
        <end position="300"/>
    </location>
</feature>
<comment type="function">
    <text evidence="6">HflC and HflK could encode or regulate a protease.</text>
</comment>
<dbReference type="RefSeq" id="WP_087280227.1">
    <property type="nucleotide sequence ID" value="NZ_CP021455.1"/>
</dbReference>
<dbReference type="InterPro" id="IPR001107">
    <property type="entry name" value="Band_7"/>
</dbReference>
<dbReference type="NCBIfam" id="TIGR01933">
    <property type="entry name" value="hflK"/>
    <property type="match status" value="1"/>
</dbReference>
<dbReference type="PANTHER" id="PTHR43327">
    <property type="entry name" value="STOMATIN-LIKE PROTEIN 2, MITOCHONDRIAL"/>
    <property type="match status" value="1"/>
</dbReference>
<feature type="compositionally biased region" description="Low complexity" evidence="8">
    <location>
        <begin position="411"/>
        <end position="437"/>
    </location>
</feature>
<keyword evidence="11" id="KW-1185">Reference proteome</keyword>
<name>A0A1Y0EN48_9BURK</name>
<evidence type="ECO:0000256" key="6">
    <source>
        <dbReference type="RuleBase" id="RU364113"/>
    </source>
</evidence>
<sequence length="457" mass="49580">MNLSLSSRRLALLPQRIRGMFNLNDPRWGRDDEPSSGESTPPPPPPPAYPPSQPPAQPRPQVQRPGNPGPDLDEMGREFMRKLGGMWGGNGNGGGSSNRSGGPGVQPGSIAVIVAGLALAAWVASGVYVVNEGEQAVITQFGKYHETTDAGLHMRLPFPIQNHTKLKVTQPRVIDIGSDNIVKATGLRNSAMLTEDENIVEIKFSVQYRLSDSRAYLFESARPDDAVRQVAETAVREVVGQMSLDEALATERDQIAPRVRELMQTMLDRYNLGVNVSEVNLLEGGVRPPEQLKVAFDDVLKAEQERERVKNQALAYAANVVPRAEGTAARLNEEAQGYKTRVVEQAKGDTERFAAILPEYRKSPQAVRDRMYTDAMQQMYSNVSKIVVDSKAGGNLLYLPLDKLISHSGEAGAAAPAAAPAAPAREAAAAPSAPAPAVVDPRSRNNERSRSRELDAR</sequence>
<evidence type="ECO:0000259" key="9">
    <source>
        <dbReference type="SMART" id="SM00244"/>
    </source>
</evidence>